<protein>
    <submittedName>
        <fullName evidence="1">Uncharacterized protein</fullName>
    </submittedName>
</protein>
<dbReference type="AlphaFoldDB" id="B8HI74"/>
<sequence length="67" mass="7234">MSAHETSTDTSLSEAVASIGGSLLKTLPSRRWVHDRHATAWGDIESFESTDAGLLTPRTIDFAEMTA</sequence>
<dbReference type="Proteomes" id="UP000002505">
    <property type="component" value="Plasmid pACHL01"/>
</dbReference>
<gene>
    <name evidence="1" type="ordered locus">Achl_4170</name>
</gene>
<evidence type="ECO:0000313" key="2">
    <source>
        <dbReference type="Proteomes" id="UP000002505"/>
    </source>
</evidence>
<dbReference type="HOGENOM" id="CLU_2803117_0_0_11"/>
<dbReference type="RefSeq" id="WP_012623138.1">
    <property type="nucleotide sequence ID" value="NC_011879.1"/>
</dbReference>
<keyword evidence="1" id="KW-0614">Plasmid</keyword>
<dbReference type="EMBL" id="CP001342">
    <property type="protein sequence ID" value="ACL42121.1"/>
    <property type="molecule type" value="Genomic_DNA"/>
</dbReference>
<proteinExistence type="predicted"/>
<name>B8HI74_PSECP</name>
<reference evidence="1" key="1">
    <citation type="submission" date="2009-01" db="EMBL/GenBank/DDBJ databases">
        <title>Complete sequence of plasmid1 of Arthrobacter chlorophenolicus A6.</title>
        <authorList>
            <consortium name="US DOE Joint Genome Institute"/>
            <person name="Lucas S."/>
            <person name="Copeland A."/>
            <person name="Lapidus A."/>
            <person name="Glavina del Rio T."/>
            <person name="Tice H."/>
            <person name="Bruce D."/>
            <person name="Goodwin L."/>
            <person name="Pitluck S."/>
            <person name="Goltsman E."/>
            <person name="Clum A."/>
            <person name="Larimer F."/>
            <person name="Land M."/>
            <person name="Hauser L."/>
            <person name="Kyrpides N."/>
            <person name="Mikhailova N."/>
            <person name="Jansson J."/>
            <person name="Richardson P."/>
        </authorList>
    </citation>
    <scope>NUCLEOTIDE SEQUENCE [LARGE SCALE GENOMIC DNA]</scope>
    <source>
        <strain evidence="1">A6</strain>
        <plasmid evidence="1">pACHL01</plasmid>
    </source>
</reference>
<geneLocation type="plasmid" evidence="1 2">
    <name>pACHL01</name>
</geneLocation>
<dbReference type="KEGG" id="ach:Achl_4170"/>
<evidence type="ECO:0000313" key="1">
    <source>
        <dbReference type="EMBL" id="ACL42121.1"/>
    </source>
</evidence>
<keyword evidence="2" id="KW-1185">Reference proteome</keyword>
<accession>B8HI74</accession>
<organism evidence="1 2">
    <name type="scientific">Pseudarthrobacter chlorophenolicus (strain ATCC 700700 / DSM 12829 / CIP 107037 / JCM 12360 / KCTC 9906 / NCIMB 13794 / A6)</name>
    <name type="common">Arthrobacter chlorophenolicus</name>
    <dbReference type="NCBI Taxonomy" id="452863"/>
    <lineage>
        <taxon>Bacteria</taxon>
        <taxon>Bacillati</taxon>
        <taxon>Actinomycetota</taxon>
        <taxon>Actinomycetes</taxon>
        <taxon>Micrococcales</taxon>
        <taxon>Micrococcaceae</taxon>
        <taxon>Pseudarthrobacter</taxon>
    </lineage>
</organism>